<dbReference type="RefSeq" id="WP_091403827.1">
    <property type="nucleotide sequence ID" value="NZ_FMYV01000005.1"/>
</dbReference>
<feature type="domain" description="Probable ATP-binding protein BrxC winged helix-turn-helix" evidence="2">
    <location>
        <begin position="744"/>
        <end position="854"/>
    </location>
</feature>
<dbReference type="Pfam" id="PF25796">
    <property type="entry name" value="BREX_BrxC_4th"/>
    <property type="match status" value="1"/>
</dbReference>
<dbReference type="InterPro" id="IPR047679">
    <property type="entry name" value="BREX_BrxC"/>
</dbReference>
<accession>A0A1G6MLN1</accession>
<evidence type="ECO:0008006" key="7">
    <source>
        <dbReference type="Google" id="ProtNLM"/>
    </source>
</evidence>
<organism evidence="5 6">
    <name type="scientific">Geotoga petraea</name>
    <dbReference type="NCBI Taxonomy" id="28234"/>
    <lineage>
        <taxon>Bacteria</taxon>
        <taxon>Thermotogati</taxon>
        <taxon>Thermotogota</taxon>
        <taxon>Thermotogae</taxon>
        <taxon>Petrotogales</taxon>
        <taxon>Petrotogaceae</taxon>
        <taxon>Geotoga</taxon>
    </lineage>
</organism>
<feature type="domain" description="DUF6079" evidence="1">
    <location>
        <begin position="32"/>
        <end position="92"/>
    </location>
</feature>
<evidence type="ECO:0000259" key="2">
    <source>
        <dbReference type="Pfam" id="PF25791"/>
    </source>
</evidence>
<dbReference type="Proteomes" id="UP000199322">
    <property type="component" value="Unassembled WGS sequence"/>
</dbReference>
<proteinExistence type="predicted"/>
<dbReference type="Pfam" id="PF25792">
    <property type="entry name" value="BREX_BrxC_helical"/>
    <property type="match status" value="1"/>
</dbReference>
<dbReference type="STRING" id="28234.SAMN04488588_1302"/>
<dbReference type="AlphaFoldDB" id="A0A1G6MLN1"/>
<evidence type="ECO:0000259" key="4">
    <source>
        <dbReference type="Pfam" id="PF25796"/>
    </source>
</evidence>
<dbReference type="InterPro" id="IPR058038">
    <property type="entry name" value="BREX_BrxC_wHTH"/>
</dbReference>
<feature type="domain" description="Probable ATP-binding protein BrxC 4th six-stranded beta-sheet" evidence="4">
    <location>
        <begin position="554"/>
        <end position="728"/>
    </location>
</feature>
<dbReference type="Pfam" id="PF19557">
    <property type="entry name" value="DUF6079_1st"/>
    <property type="match status" value="1"/>
</dbReference>
<reference evidence="5 6" key="1">
    <citation type="submission" date="2016-10" db="EMBL/GenBank/DDBJ databases">
        <authorList>
            <person name="de Groot N.N."/>
        </authorList>
    </citation>
    <scope>NUCLEOTIDE SEQUENCE [LARGE SCALE GENOMIC DNA]</scope>
    <source>
        <strain evidence="5 6">WG14</strain>
    </source>
</reference>
<feature type="domain" description="Probable ATP-binding protein BrxC alpha-helical" evidence="3">
    <location>
        <begin position="864"/>
        <end position="981"/>
    </location>
</feature>
<dbReference type="InterPro" id="IPR027417">
    <property type="entry name" value="P-loop_NTPase"/>
</dbReference>
<name>A0A1G6MLN1_9BACT</name>
<dbReference type="InterPro" id="IPR058037">
    <property type="entry name" value="BREX_BrxC_helical"/>
</dbReference>
<keyword evidence="6" id="KW-1185">Reference proteome</keyword>
<dbReference type="InterPro" id="IPR058036">
    <property type="entry name" value="BREX_BrxC_4th"/>
</dbReference>
<dbReference type="NCBIfam" id="NF033441">
    <property type="entry name" value="BREX_BrxC"/>
    <property type="match status" value="1"/>
</dbReference>
<dbReference type="EMBL" id="FMYV01000005">
    <property type="protein sequence ID" value="SDC56409.1"/>
    <property type="molecule type" value="Genomic_DNA"/>
</dbReference>
<evidence type="ECO:0000313" key="6">
    <source>
        <dbReference type="Proteomes" id="UP000199322"/>
    </source>
</evidence>
<dbReference type="SUPFAM" id="SSF52540">
    <property type="entry name" value="P-loop containing nucleoside triphosphate hydrolases"/>
    <property type="match status" value="1"/>
</dbReference>
<dbReference type="Gene3D" id="3.40.50.300">
    <property type="entry name" value="P-loop containing nucleotide triphosphate hydrolases"/>
    <property type="match status" value="1"/>
</dbReference>
<evidence type="ECO:0000313" key="5">
    <source>
        <dbReference type="EMBL" id="SDC56409.1"/>
    </source>
</evidence>
<sequence length="1185" mass="140176">MKIKDLFKRDIERKIRGVITVNKEEELVYQELEEYVVTKDIRKNLIKFINEFNKSFDEPIHDIGVWISGFYGSGKSHFLKILSYLLENEEIKGKKSVEFFRDKIDEQSFAELEKAANQSKDVIIFNIDSESNSDDREESLLNVFKKMFYQKLGIDASNKTIFEIEKRLFEMGKFDDFKKLYKEKTNNSWTEKGRQTFFIFKNKVKDIFAEVLGLSEEEKNDLSFDNLQSDNSIRKFAQDIQEYIKSKGNNHHVVFLVDEVGQYISESQNLILNLQTLSEELANQCHGKAWIVVTSQEEIQDLTGRRQADFSRIQARYKTRLNFSSISVDEVIKKRLLDKTDVAKDELKLRYHDEQQTLRNAISFNNQASMYNGFKSEDDFIETYPFIPYQIKLLQNVFEDIRKNSVAGRYLSEGERSLLSAYQESAIIYEEEETDTLIPFHSFYETIKNFLKSQIIRVFENAEDLVDSAAIKEEDIKVLKTLFLIRYVENFEKNIENITTLMLEKIEQDKLELKKQITESLKRLKTQALISQNGEQYFFLTNEEQEINQRIERIEIDDIEIRKEIKELIFDEINSSNYKMRYNKNDRNHSFSFDVAIDEQEFGNRNEISVEVITPLGEKADFTKNRLMSYSSLQTKKLIIKLNNLENTLNEITEYLKINKYSNSINRNNITETQRRIVQDKLSEITERKNRAISEIEDILVNSEFYSFGREIKSSGKEKEKLNNSFEEFIQNVYSKLVLVESIDKKELIKIIKNNKYRTFSEEYRNKKATEEMKNYLENTSYNSQKTLKDLYTKFENPPYGWTEIETLSLILILYKKELIQLKESSEIISVENNQDIDRLLGKDSERIIVQKRERLNDKILGIVTKKMSELFSEMYTSNSTNEIYKKLNQKLEEYAGVIDNYVYESESKDLPGKKELKIGQDMLSDLQRINQENELLKAFAERAEDILQWKEDYRETLDFYRDGKYQKEILLKAKEFAKSFPSIIVEDDFIVNENHTSELYEKLKEIINSERPYREIVNIPDLLDKLKKAKEEYINEQKETIFKKAEKTFDELENYANQDYVDSETKENIKNTKQNILNKINESNDLTRLSTINFSIDTYKYRFNKNIEEDIVKNKPKIIESKPPVVETPNEPIAKEKIVKKIRKANLIKTKSIKNEDDLEKLLYEIRKEIEDDLKNNSEIEIID</sequence>
<evidence type="ECO:0000259" key="1">
    <source>
        <dbReference type="Pfam" id="PF19557"/>
    </source>
</evidence>
<evidence type="ECO:0000259" key="3">
    <source>
        <dbReference type="Pfam" id="PF25792"/>
    </source>
</evidence>
<protein>
    <recommendedName>
        <fullName evidence="7">BREX system P-loop protein BrxC</fullName>
    </recommendedName>
</protein>
<dbReference type="Pfam" id="PF25791">
    <property type="entry name" value="WHD_BREX_BrxC"/>
    <property type="match status" value="1"/>
</dbReference>
<dbReference type="InterPro" id="IPR045725">
    <property type="entry name" value="DUF6079_N"/>
</dbReference>
<gene>
    <name evidence="5" type="ORF">SAMN04488588_1302</name>
</gene>